<reference evidence="3" key="1">
    <citation type="journal article" date="2019" name="Genome Announc.">
        <title>Draft Genome Sequence of Pseudoalteromonas piscicida Strain 36Y ROTHPW, an Hypersaline Seawater Isolate from the South Coast of Sonora, Mexico.</title>
        <authorList>
            <person name="Sanchez-Diaz R."/>
            <person name="Molina-Garza Z.J."/>
            <person name="Cruz-Suarez L.E."/>
            <person name="Selvin J."/>
            <person name="Kiran G.S."/>
            <person name="Ibarra-Gamez J.C."/>
            <person name="Gomez-Gil B."/>
            <person name="Galaviz-Silva L."/>
        </authorList>
    </citation>
    <scope>NUCLEOTIDE SEQUENCE [LARGE SCALE GENOMIC DNA]</scope>
    <source>
        <strain evidence="3">36Y_RITHPW</strain>
    </source>
</reference>
<protein>
    <submittedName>
        <fullName evidence="2">Penicillin-binding protein activator LpoB</fullName>
    </submittedName>
</protein>
<name>A0A2A5JKA9_PSEO7</name>
<dbReference type="OrthoDB" id="9803653at2"/>
<dbReference type="PROSITE" id="PS51257">
    <property type="entry name" value="PROKAR_LIPOPROTEIN"/>
    <property type="match status" value="1"/>
</dbReference>
<sequence>MKPKFAVKLVVPMLIASCAAMTGCSSTTKVSRVDTNEEIALSDKWNAKDSQLVAEAMISDMLSFPWVREHRAKEGTRPAIIIQSVRNKSHQHIAVDTFLNDLKRAILRSGQADFVANRYVRDEIREERRDQELNSSLETRNEMGQEQGADYALSGTINSFVDEQGGSRVTFYQVDLRLIDMTTNREVWNGQKKIQKLQERSGYGF</sequence>
<evidence type="ECO:0000313" key="3">
    <source>
        <dbReference type="Proteomes" id="UP000228621"/>
    </source>
</evidence>
<keyword evidence="1" id="KW-0732">Signal</keyword>
<comment type="caution">
    <text evidence="2">The sequence shown here is derived from an EMBL/GenBank/DDBJ whole genome shotgun (WGS) entry which is preliminary data.</text>
</comment>
<evidence type="ECO:0000256" key="1">
    <source>
        <dbReference type="SAM" id="SignalP"/>
    </source>
</evidence>
<evidence type="ECO:0000313" key="2">
    <source>
        <dbReference type="EMBL" id="PCK29870.1"/>
    </source>
</evidence>
<dbReference type="InterPro" id="IPR014094">
    <property type="entry name" value="LpoB"/>
</dbReference>
<organism evidence="2 3">
    <name type="scientific">Pseudoalteromonas piscicida</name>
    <dbReference type="NCBI Taxonomy" id="43662"/>
    <lineage>
        <taxon>Bacteria</taxon>
        <taxon>Pseudomonadati</taxon>
        <taxon>Pseudomonadota</taxon>
        <taxon>Gammaproteobacteria</taxon>
        <taxon>Alteromonadales</taxon>
        <taxon>Pseudoalteromonadaceae</taxon>
        <taxon>Pseudoalteromonas</taxon>
    </lineage>
</organism>
<feature type="signal peptide" evidence="1">
    <location>
        <begin position="1"/>
        <end position="22"/>
    </location>
</feature>
<gene>
    <name evidence="2" type="ORF">CEX98_20320</name>
</gene>
<dbReference type="AlphaFoldDB" id="A0A2A5JKA9"/>
<dbReference type="EMBL" id="NKHF01000101">
    <property type="protein sequence ID" value="PCK29870.1"/>
    <property type="molecule type" value="Genomic_DNA"/>
</dbReference>
<keyword evidence="3" id="KW-1185">Reference proteome</keyword>
<dbReference type="Gene3D" id="3.40.50.10610">
    <property type="entry name" value="ABC-type transport auxiliary lipoprotein component"/>
    <property type="match status" value="1"/>
</dbReference>
<dbReference type="RefSeq" id="WP_099643827.1">
    <property type="nucleotide sequence ID" value="NZ_JAQPZX010000014.1"/>
</dbReference>
<accession>A0A2A5JKA9</accession>
<dbReference type="Pfam" id="PF13036">
    <property type="entry name" value="LpoB"/>
    <property type="match status" value="1"/>
</dbReference>
<proteinExistence type="predicted"/>
<feature type="chain" id="PRO_5012450113" evidence="1">
    <location>
        <begin position="23"/>
        <end position="205"/>
    </location>
</feature>
<dbReference type="Proteomes" id="UP000228621">
    <property type="component" value="Unassembled WGS sequence"/>
</dbReference>